<dbReference type="Proteomes" id="UP001359559">
    <property type="component" value="Unassembled WGS sequence"/>
</dbReference>
<keyword evidence="2" id="KW-1185">Reference proteome</keyword>
<evidence type="ECO:0000313" key="1">
    <source>
        <dbReference type="EMBL" id="KAK7311809.1"/>
    </source>
</evidence>
<gene>
    <name evidence="1" type="ORF">RJT34_10181</name>
</gene>
<sequence>MFIICLLESELVLPIGVDSGISNLSLEETNTWVITSLELTGFYLPRSVQNTDHSMSTGNLFSYMLY</sequence>
<evidence type="ECO:0000313" key="2">
    <source>
        <dbReference type="Proteomes" id="UP001359559"/>
    </source>
</evidence>
<name>A0AAN9PVV4_CLITE</name>
<reference evidence="1 2" key="1">
    <citation type="submission" date="2024-01" db="EMBL/GenBank/DDBJ databases">
        <title>The genomes of 5 underutilized Papilionoideae crops provide insights into root nodulation and disease resistance.</title>
        <authorList>
            <person name="Yuan L."/>
        </authorList>
    </citation>
    <scope>NUCLEOTIDE SEQUENCE [LARGE SCALE GENOMIC DNA]</scope>
    <source>
        <strain evidence="1">LY-2023</strain>
        <tissue evidence="1">Leaf</tissue>
    </source>
</reference>
<dbReference type="AlphaFoldDB" id="A0AAN9PVV4"/>
<comment type="caution">
    <text evidence="1">The sequence shown here is derived from an EMBL/GenBank/DDBJ whole genome shotgun (WGS) entry which is preliminary data.</text>
</comment>
<protein>
    <submittedName>
        <fullName evidence="1">Uncharacterized protein</fullName>
    </submittedName>
</protein>
<accession>A0AAN9PVV4</accession>
<proteinExistence type="predicted"/>
<organism evidence="1 2">
    <name type="scientific">Clitoria ternatea</name>
    <name type="common">Butterfly pea</name>
    <dbReference type="NCBI Taxonomy" id="43366"/>
    <lineage>
        <taxon>Eukaryota</taxon>
        <taxon>Viridiplantae</taxon>
        <taxon>Streptophyta</taxon>
        <taxon>Embryophyta</taxon>
        <taxon>Tracheophyta</taxon>
        <taxon>Spermatophyta</taxon>
        <taxon>Magnoliopsida</taxon>
        <taxon>eudicotyledons</taxon>
        <taxon>Gunneridae</taxon>
        <taxon>Pentapetalae</taxon>
        <taxon>rosids</taxon>
        <taxon>fabids</taxon>
        <taxon>Fabales</taxon>
        <taxon>Fabaceae</taxon>
        <taxon>Papilionoideae</taxon>
        <taxon>50 kb inversion clade</taxon>
        <taxon>NPAAA clade</taxon>
        <taxon>indigoferoid/millettioid clade</taxon>
        <taxon>Phaseoleae</taxon>
        <taxon>Clitoria</taxon>
    </lineage>
</organism>
<dbReference type="EMBL" id="JAYKXN010000002">
    <property type="protein sequence ID" value="KAK7311809.1"/>
    <property type="molecule type" value="Genomic_DNA"/>
</dbReference>